<dbReference type="PANTHER" id="PTHR44591:SF3">
    <property type="entry name" value="RESPONSE REGULATORY DOMAIN-CONTAINING PROTEIN"/>
    <property type="match status" value="1"/>
</dbReference>
<reference evidence="4" key="1">
    <citation type="journal article" date="2014" name="Int. J. Syst. Evol. Microbiol.">
        <title>Complete genome sequence of Corynebacterium casei LMG S-19264T (=DSM 44701T), isolated from a smear-ripened cheese.</title>
        <authorList>
            <consortium name="US DOE Joint Genome Institute (JGI-PGF)"/>
            <person name="Walter F."/>
            <person name="Albersmeier A."/>
            <person name="Kalinowski J."/>
            <person name="Ruckert C."/>
        </authorList>
    </citation>
    <scope>NUCLEOTIDE SEQUENCE</scope>
    <source>
        <strain evidence="4">CGMCC 1.12924</strain>
    </source>
</reference>
<evidence type="ECO:0000313" key="5">
    <source>
        <dbReference type="Proteomes" id="UP000652231"/>
    </source>
</evidence>
<dbReference type="SUPFAM" id="SSF52172">
    <property type="entry name" value="CheY-like"/>
    <property type="match status" value="1"/>
</dbReference>
<dbReference type="InterPro" id="IPR011006">
    <property type="entry name" value="CheY-like_superfamily"/>
</dbReference>
<evidence type="ECO:0000259" key="3">
    <source>
        <dbReference type="PROSITE" id="PS50110"/>
    </source>
</evidence>
<dbReference type="PANTHER" id="PTHR44591">
    <property type="entry name" value="STRESS RESPONSE REGULATOR PROTEIN 1"/>
    <property type="match status" value="1"/>
</dbReference>
<dbReference type="AlphaFoldDB" id="A0A8J2Y8N2"/>
<evidence type="ECO:0000313" key="4">
    <source>
        <dbReference type="EMBL" id="GGD87266.1"/>
    </source>
</evidence>
<keyword evidence="5" id="KW-1185">Reference proteome</keyword>
<dbReference type="RefSeq" id="WP_188439957.1">
    <property type="nucleotide sequence ID" value="NZ_BMGK01000003.1"/>
</dbReference>
<comment type="caution">
    <text evidence="4">The sequence shown here is derived from an EMBL/GenBank/DDBJ whole genome shotgun (WGS) entry which is preliminary data.</text>
</comment>
<dbReference type="InterPro" id="IPR001789">
    <property type="entry name" value="Sig_transdc_resp-reg_receiver"/>
</dbReference>
<keyword evidence="1 2" id="KW-0597">Phosphoprotein</keyword>
<dbReference type="SMART" id="SM00448">
    <property type="entry name" value="REC"/>
    <property type="match status" value="1"/>
</dbReference>
<name>A0A8J2Y8N2_9FLAO</name>
<reference evidence="4" key="2">
    <citation type="submission" date="2020-09" db="EMBL/GenBank/DDBJ databases">
        <authorList>
            <person name="Sun Q."/>
            <person name="Zhou Y."/>
        </authorList>
    </citation>
    <scope>NUCLEOTIDE SEQUENCE</scope>
    <source>
        <strain evidence="4">CGMCC 1.12924</strain>
    </source>
</reference>
<dbReference type="GO" id="GO:0000160">
    <property type="term" value="P:phosphorelay signal transduction system"/>
    <property type="evidence" value="ECO:0007669"/>
    <property type="project" value="InterPro"/>
</dbReference>
<evidence type="ECO:0000256" key="1">
    <source>
        <dbReference type="ARBA" id="ARBA00022553"/>
    </source>
</evidence>
<organism evidence="4 5">
    <name type="scientific">Planktosalinus lacus</name>
    <dbReference type="NCBI Taxonomy" id="1526573"/>
    <lineage>
        <taxon>Bacteria</taxon>
        <taxon>Pseudomonadati</taxon>
        <taxon>Bacteroidota</taxon>
        <taxon>Flavobacteriia</taxon>
        <taxon>Flavobacteriales</taxon>
        <taxon>Flavobacteriaceae</taxon>
        <taxon>Planktosalinus</taxon>
    </lineage>
</organism>
<dbReference type="Gene3D" id="3.40.50.2300">
    <property type="match status" value="1"/>
</dbReference>
<gene>
    <name evidence="4" type="ORF">GCM10011312_09160</name>
</gene>
<dbReference type="Pfam" id="PF00072">
    <property type="entry name" value="Response_reg"/>
    <property type="match status" value="1"/>
</dbReference>
<dbReference type="InterPro" id="IPR050595">
    <property type="entry name" value="Bact_response_regulator"/>
</dbReference>
<dbReference type="CDD" id="cd17574">
    <property type="entry name" value="REC_OmpR"/>
    <property type="match status" value="1"/>
</dbReference>
<evidence type="ECO:0000256" key="2">
    <source>
        <dbReference type="PROSITE-ProRule" id="PRU00169"/>
    </source>
</evidence>
<dbReference type="Proteomes" id="UP000652231">
    <property type="component" value="Unassembled WGS sequence"/>
</dbReference>
<dbReference type="PROSITE" id="PS50110">
    <property type="entry name" value="RESPONSE_REGULATORY"/>
    <property type="match status" value="1"/>
</dbReference>
<sequence length="130" mass="14541">MSNAEKILVVEDDLLTLRILNFILKKEGYAVSSAKNGLDAIERMNVIQPDLVITDVMLPLKSGLEVTSYCKDHFSHIPVIVLSALGEEEGTVTRAFKLGADDFVAKPFNPNEFLLRVKRLLMKKEVRIAI</sequence>
<feature type="modified residue" description="4-aspartylphosphate" evidence="2">
    <location>
        <position position="55"/>
    </location>
</feature>
<proteinExistence type="predicted"/>
<accession>A0A8J2Y8N2</accession>
<feature type="domain" description="Response regulatory" evidence="3">
    <location>
        <begin position="6"/>
        <end position="121"/>
    </location>
</feature>
<dbReference type="EMBL" id="BMGK01000003">
    <property type="protein sequence ID" value="GGD87266.1"/>
    <property type="molecule type" value="Genomic_DNA"/>
</dbReference>
<protein>
    <recommendedName>
        <fullName evidence="3">Response regulatory domain-containing protein</fullName>
    </recommendedName>
</protein>